<feature type="signal peptide" evidence="1">
    <location>
        <begin position="1"/>
        <end position="25"/>
    </location>
</feature>
<dbReference type="Gene3D" id="2.50.20.10">
    <property type="entry name" value="Lipoprotein localisation LolA/LolB/LppX"/>
    <property type="match status" value="1"/>
</dbReference>
<keyword evidence="4" id="KW-1185">Reference proteome</keyword>
<comment type="caution">
    <text evidence="3">The sequence shown here is derived from an EMBL/GenBank/DDBJ whole genome shotgun (WGS) entry which is preliminary data.</text>
</comment>
<evidence type="ECO:0000259" key="2">
    <source>
        <dbReference type="Pfam" id="PF17131"/>
    </source>
</evidence>
<accession>A0ABS0BXE0</accession>
<dbReference type="EMBL" id="JACBGI020000006">
    <property type="protein sequence ID" value="MBF6057758.1"/>
    <property type="molecule type" value="Genomic_DNA"/>
</dbReference>
<dbReference type="RefSeq" id="WP_185977904.1">
    <property type="nucleotide sequence ID" value="NZ_JACBGI020000006.1"/>
</dbReference>
<evidence type="ECO:0000256" key="1">
    <source>
        <dbReference type="SAM" id="SignalP"/>
    </source>
</evidence>
<dbReference type="InterPro" id="IPR033399">
    <property type="entry name" value="TP_0789-like"/>
</dbReference>
<keyword evidence="3" id="KW-0449">Lipoprotein</keyword>
<sequence length="274" mass="31582">MLRLPRMIFSTLIVALLATPLYAHAAESSTKPVENKTEQPTAKTLIQQALELWRGKSSYSEISMEIHRPEWQRKMSMIGWTEGLDRSLIRFTYPPKDAGNATLKLDEEMWLFTPKLQRITKLPTSMMSQSWMGSDFSYNDLSKTDQILKYYDASIDKTENDENGNTLYHLTLIPHQNAPVVWGKETLIIRADGLLLNETFYDQTGKAVKSMQTLQIMQVSGRPYPKVMRMTRSDKPDQWTQVVTDAVWFDLQLPSYLFTQSNLKTPRPWSAPKP</sequence>
<protein>
    <submittedName>
        <fullName evidence="3">Outer membrane lipoprotein-sorting protein</fullName>
    </submittedName>
</protein>
<feature type="chain" id="PRO_5047367109" evidence="1">
    <location>
        <begin position="26"/>
        <end position="274"/>
    </location>
</feature>
<organism evidence="3 4">
    <name type="scientific">Thiomicrorhabdus heinhorstiae</name>
    <dbReference type="NCBI Taxonomy" id="2748010"/>
    <lineage>
        <taxon>Bacteria</taxon>
        <taxon>Pseudomonadati</taxon>
        <taxon>Pseudomonadota</taxon>
        <taxon>Gammaproteobacteria</taxon>
        <taxon>Thiotrichales</taxon>
        <taxon>Piscirickettsiaceae</taxon>
        <taxon>Thiomicrorhabdus</taxon>
    </lineage>
</organism>
<feature type="domain" description="Uncharacterized protein TP-0789" evidence="2">
    <location>
        <begin position="84"/>
        <end position="265"/>
    </location>
</feature>
<name>A0ABS0BXE0_9GAMM</name>
<dbReference type="Proteomes" id="UP001193680">
    <property type="component" value="Unassembled WGS sequence"/>
</dbReference>
<dbReference type="CDD" id="cd16329">
    <property type="entry name" value="LolA_like"/>
    <property type="match status" value="1"/>
</dbReference>
<proteinExistence type="predicted"/>
<gene>
    <name evidence="3" type="ORF">H8792_005330</name>
</gene>
<evidence type="ECO:0000313" key="4">
    <source>
        <dbReference type="Proteomes" id="UP001193680"/>
    </source>
</evidence>
<keyword evidence="1" id="KW-0732">Signal</keyword>
<reference evidence="3 4" key="1">
    <citation type="submission" date="2020-11" db="EMBL/GenBank/DDBJ databases">
        <title>Sulfur oxidizing isolate from Hospital Hole Sinkhole.</title>
        <authorList>
            <person name="Scott K.M."/>
        </authorList>
    </citation>
    <scope>NUCLEOTIDE SEQUENCE [LARGE SCALE GENOMIC DNA]</scope>
    <source>
        <strain evidence="3 4">HH1</strain>
    </source>
</reference>
<evidence type="ECO:0000313" key="3">
    <source>
        <dbReference type="EMBL" id="MBF6057758.1"/>
    </source>
</evidence>
<dbReference type="Pfam" id="PF17131">
    <property type="entry name" value="LolA_like"/>
    <property type="match status" value="1"/>
</dbReference>